<evidence type="ECO:0000313" key="2">
    <source>
        <dbReference type="Proteomes" id="UP000183496"/>
    </source>
</evidence>
<reference evidence="1 2" key="1">
    <citation type="submission" date="2016-10" db="EMBL/GenBank/DDBJ databases">
        <authorList>
            <person name="Varghese N."/>
            <person name="Submissions S."/>
        </authorList>
    </citation>
    <scope>NUCLEOTIDE SEQUENCE [LARGE SCALE GENOMIC DNA]</scope>
    <source>
        <strain evidence="2">DSM 19823 / KCTC 23066 / CCTCC M 208030 / D25</strain>
    </source>
</reference>
<accession>A0AAJ4W0W7</accession>
<organism evidence="1 2">
    <name type="scientific">Myroides profundi</name>
    <dbReference type="NCBI Taxonomy" id="480520"/>
    <lineage>
        <taxon>Bacteria</taxon>
        <taxon>Pseudomonadati</taxon>
        <taxon>Bacteroidota</taxon>
        <taxon>Flavobacteriia</taxon>
        <taxon>Flavobacteriales</taxon>
        <taxon>Flavobacteriaceae</taxon>
        <taxon>Myroides</taxon>
    </lineage>
</organism>
<dbReference type="AlphaFoldDB" id="A0AAJ4W0W7"/>
<evidence type="ECO:0000313" key="1">
    <source>
        <dbReference type="EMBL" id="SEP95036.1"/>
    </source>
</evidence>
<sequence>MCGQNTIFLYLLLLKKIVKNMKKVIGIVLMVLGLGFIACENETKTADPSIIAMVNNEEFTTGVKFETWRPQYTDLKVANENILYLKAETDTTMFTLRVPYAFSVVPEERTFSFGDVVPVDESDVKTAFAQYIVYDKVTKTPIAIYKTAKNITNAGMFKYADSDSQVPGTVTAEFYANMKKDTMPGFYKLTSKQKEYYKNTLRDMKSFQDGVVYRMSVSVGK</sequence>
<protein>
    <submittedName>
        <fullName evidence="1">Uncharacterized protein</fullName>
    </submittedName>
</protein>
<gene>
    <name evidence="1" type="ORF">SAMN04488089_101177</name>
</gene>
<dbReference type="Proteomes" id="UP000183496">
    <property type="component" value="Unassembled WGS sequence"/>
</dbReference>
<dbReference type="EMBL" id="FOFY01000001">
    <property type="protein sequence ID" value="SEP95036.1"/>
    <property type="molecule type" value="Genomic_DNA"/>
</dbReference>
<comment type="caution">
    <text evidence="1">The sequence shown here is derived from an EMBL/GenBank/DDBJ whole genome shotgun (WGS) entry which is preliminary data.</text>
</comment>
<keyword evidence="2" id="KW-1185">Reference proteome</keyword>
<proteinExistence type="predicted"/>
<name>A0AAJ4W0W7_MYRPR</name>